<feature type="domain" description="Pyrrolo-quinoline quinone repeat" evidence="6">
    <location>
        <begin position="440"/>
        <end position="504"/>
    </location>
</feature>
<evidence type="ECO:0000256" key="2">
    <source>
        <dbReference type="ARBA" id="ARBA00008156"/>
    </source>
</evidence>
<feature type="chain" id="PRO_5015502092" description="Pyrrolo-quinoline quinone repeat domain-containing protein" evidence="4">
    <location>
        <begin position="30"/>
        <end position="544"/>
    </location>
</feature>
<reference evidence="7 8" key="1">
    <citation type="submission" date="2018-04" db="EMBL/GenBank/DDBJ databases">
        <title>Chitinophaga fuyangensis sp. nov., isolated from soil in a chemical factory.</title>
        <authorList>
            <person name="Chen K."/>
        </authorList>
    </citation>
    <scope>NUCLEOTIDE SEQUENCE [LARGE SCALE GENOMIC DNA]</scope>
    <source>
        <strain evidence="7 8">LY-1</strain>
    </source>
</reference>
<dbReference type="Pfam" id="PF01011">
    <property type="entry name" value="PQQ"/>
    <property type="match status" value="1"/>
</dbReference>
<dbReference type="PANTHER" id="PTHR32303:SF10">
    <property type="entry name" value="OUTER MEMBRANE PROTEIN ASSEMBLY FACTOR BAMB"/>
    <property type="match status" value="1"/>
</dbReference>
<keyword evidence="4" id="KW-0732">Signal</keyword>
<evidence type="ECO:0000256" key="4">
    <source>
        <dbReference type="SAM" id="SignalP"/>
    </source>
</evidence>
<dbReference type="PANTHER" id="PTHR32303">
    <property type="entry name" value="QUINOPROTEIN ALCOHOL DEHYDROGENASE (CYTOCHROME C)"/>
    <property type="match status" value="1"/>
</dbReference>
<dbReference type="Pfam" id="PF13360">
    <property type="entry name" value="PQQ_2"/>
    <property type="match status" value="1"/>
</dbReference>
<dbReference type="InterPro" id="IPR002372">
    <property type="entry name" value="PQQ_rpt_dom"/>
</dbReference>
<evidence type="ECO:0000256" key="3">
    <source>
        <dbReference type="ARBA" id="ARBA00023002"/>
    </source>
</evidence>
<dbReference type="SMART" id="SM00564">
    <property type="entry name" value="PQQ"/>
    <property type="match status" value="6"/>
</dbReference>
<evidence type="ECO:0000256" key="1">
    <source>
        <dbReference type="ARBA" id="ARBA00001931"/>
    </source>
</evidence>
<dbReference type="RefSeq" id="WP_108687164.1">
    <property type="nucleotide sequence ID" value="NZ_QCYK01000002.1"/>
</dbReference>
<name>A0A2T7BGB3_9BACT</name>
<dbReference type="SUPFAM" id="SSF50998">
    <property type="entry name" value="Quinoprotein alcohol dehydrogenase-like"/>
    <property type="match status" value="1"/>
</dbReference>
<feature type="signal peptide" evidence="4">
    <location>
        <begin position="1"/>
        <end position="29"/>
    </location>
</feature>
<dbReference type="EMBL" id="QCYK01000002">
    <property type="protein sequence ID" value="PUZ25326.1"/>
    <property type="molecule type" value="Genomic_DNA"/>
</dbReference>
<keyword evidence="3" id="KW-0560">Oxidoreductase</keyword>
<comment type="similarity">
    <text evidence="2">Belongs to the bacterial PQQ dehydrogenase family.</text>
</comment>
<gene>
    <name evidence="7" type="ORF">DCC81_13565</name>
</gene>
<protein>
    <recommendedName>
        <fullName evidence="5 6">Pyrrolo-quinoline quinone repeat domain-containing protein</fullName>
    </recommendedName>
</protein>
<dbReference type="Proteomes" id="UP000244450">
    <property type="component" value="Unassembled WGS sequence"/>
</dbReference>
<accession>A0A2T7BGB3</accession>
<comment type="caution">
    <text evidence="7">The sequence shown here is derived from an EMBL/GenBank/DDBJ whole genome shotgun (WGS) entry which is preliminary data.</text>
</comment>
<evidence type="ECO:0000313" key="7">
    <source>
        <dbReference type="EMBL" id="PUZ25326.1"/>
    </source>
</evidence>
<evidence type="ECO:0000313" key="8">
    <source>
        <dbReference type="Proteomes" id="UP000244450"/>
    </source>
</evidence>
<dbReference type="GO" id="GO:0016491">
    <property type="term" value="F:oxidoreductase activity"/>
    <property type="evidence" value="ECO:0007669"/>
    <property type="project" value="UniProtKB-KW"/>
</dbReference>
<evidence type="ECO:0000259" key="5">
    <source>
        <dbReference type="Pfam" id="PF01011"/>
    </source>
</evidence>
<proteinExistence type="inferred from homology"/>
<dbReference type="OrthoDB" id="7012117at2"/>
<dbReference type="InterPro" id="IPR011047">
    <property type="entry name" value="Quinoprotein_ADH-like_sf"/>
</dbReference>
<comment type="cofactor">
    <cofactor evidence="1">
        <name>pyrroloquinoline quinone</name>
        <dbReference type="ChEBI" id="CHEBI:58442"/>
    </cofactor>
</comment>
<evidence type="ECO:0000259" key="6">
    <source>
        <dbReference type="Pfam" id="PF13360"/>
    </source>
</evidence>
<dbReference type="InterPro" id="IPR018391">
    <property type="entry name" value="PQQ_b-propeller_rpt"/>
</dbReference>
<dbReference type="Gene3D" id="2.140.10.10">
    <property type="entry name" value="Quinoprotein alcohol dehydrogenase-like superfamily"/>
    <property type="match status" value="1"/>
</dbReference>
<sequence length="544" mass="58645">MKNYIILSFIRKIYSGIFPVLLFAAPILAQTNDKKEDWRNYNRTYEGDRYSPLKQITPANVGKLRLLHTFDLGKDVSSMQTGPVVIDGTMYFTTDTVTYAIDASTGDLIWRRVRPVQNPVGYGANRGVAYSDGKLFRGASDAHVFALNAKDGEIIWDVPLDVAGPGVSIPMAPLAWNGMLFIGNAGGDNAGVTGHMYALDVNDGHMIWEFNTVPDNGPARETWPAANNGVPVSGGAIWTSVSLDTKNGVLYIPAGNPAPDFDIALRENGEELYSNCVIALDSKTGRMLGYIQLVKKDNHDWDVSSAPVVIVTKGGKQIIASANKNGLLSVLDRSAIALNSDVIDPSGTLKLLYEVPTTVRENTDIPLSREKFVRFKPGILGGSEWNGSAYHPGLDLIYTGTNDWATAVKLLPTDSARMTPAQGGYYFGGAMQFDPPSEARGWVTAFNAKDGSERWKYQSPAPILAGVTPTAGGLVFTAAQNGDVYALDAQNGKLLWHASTDLPNGGGVISYSVKGKQYIAVAAGMKAPLWPKPSNASRIFIYGL</sequence>
<feature type="domain" description="Pyrrolo-quinoline quinone repeat" evidence="5">
    <location>
        <begin position="38"/>
        <end position="334"/>
    </location>
</feature>
<dbReference type="AlphaFoldDB" id="A0A2T7BGB3"/>
<organism evidence="7 8">
    <name type="scientific">Chitinophaga parva</name>
    <dbReference type="NCBI Taxonomy" id="2169414"/>
    <lineage>
        <taxon>Bacteria</taxon>
        <taxon>Pseudomonadati</taxon>
        <taxon>Bacteroidota</taxon>
        <taxon>Chitinophagia</taxon>
        <taxon>Chitinophagales</taxon>
        <taxon>Chitinophagaceae</taxon>
        <taxon>Chitinophaga</taxon>
    </lineage>
</organism>
<keyword evidence="8" id="KW-1185">Reference proteome</keyword>